<reference evidence="2 3" key="1">
    <citation type="submission" date="2015-11" db="EMBL/GenBank/DDBJ databases">
        <authorList>
            <person name="Conboy A.J."/>
            <person name="Conboy D.B."/>
            <person name="Cross T."/>
            <person name="Moy B."/>
            <person name="Dunbar D."/>
            <person name="Bradley K.W."/>
            <person name="Asai D.J."/>
            <person name="Bowman C.A."/>
            <person name="Russell D.A."/>
            <person name="Pope W.H."/>
            <person name="Jacobs-Sera D."/>
            <person name="Hendrix R.W."/>
            <person name="Hatfull G.F."/>
        </authorList>
    </citation>
    <scope>NUCLEOTIDE SEQUENCE [LARGE SCALE GENOMIC DNA]</scope>
</reference>
<sequence length="67" mass="7477">MHHVLDAVERILVVCFFVIVAGIIFVGEFPQCAVEDQTMCIWDAATHGNAQGSSFIAFTETLRIYFP</sequence>
<evidence type="ECO:0000313" key="2">
    <source>
        <dbReference type="EMBL" id="ALY09145.1"/>
    </source>
</evidence>
<dbReference type="Proteomes" id="UP000221664">
    <property type="component" value="Segment"/>
</dbReference>
<keyword evidence="1" id="KW-0812">Transmembrane</keyword>
<proteinExistence type="predicted"/>
<organism evidence="2 3">
    <name type="scientific">Arthrobacter phage Gorgeous</name>
    <dbReference type="NCBI Taxonomy" id="1772299"/>
    <lineage>
        <taxon>Viruses</taxon>
        <taxon>Duplodnaviria</taxon>
        <taxon>Heunggongvirae</taxon>
        <taxon>Uroviricota</taxon>
        <taxon>Caudoviricetes</taxon>
        <taxon>Amigovirus</taxon>
        <taxon>Amigovirus amigo</taxon>
    </lineage>
</organism>
<name>A0A0U3TJJ9_9CAUD</name>
<keyword evidence="1" id="KW-1133">Transmembrane helix</keyword>
<evidence type="ECO:0000313" key="3">
    <source>
        <dbReference type="Proteomes" id="UP000221664"/>
    </source>
</evidence>
<gene>
    <name evidence="2" type="primary">88</name>
    <name evidence="2" type="ORF">GORGEOUS_88</name>
</gene>
<accession>A0A0U3TJJ9</accession>
<feature type="transmembrane region" description="Helical" evidence="1">
    <location>
        <begin position="7"/>
        <end position="27"/>
    </location>
</feature>
<protein>
    <submittedName>
        <fullName evidence="2">Uncharacterized protein</fullName>
    </submittedName>
</protein>
<keyword evidence="1" id="KW-0472">Membrane</keyword>
<evidence type="ECO:0000256" key="1">
    <source>
        <dbReference type="SAM" id="Phobius"/>
    </source>
</evidence>
<dbReference type="EMBL" id="KU160647">
    <property type="protein sequence ID" value="ALY09145.1"/>
    <property type="molecule type" value="Genomic_DNA"/>
</dbReference>